<proteinExistence type="predicted"/>
<comment type="caution">
    <text evidence="2">The sequence shown here is derived from an EMBL/GenBank/DDBJ whole genome shotgun (WGS) entry which is preliminary data.</text>
</comment>
<evidence type="ECO:0000313" key="3">
    <source>
        <dbReference type="Proteomes" id="UP000188533"/>
    </source>
</evidence>
<gene>
    <name evidence="2" type="ORF">LENED_009861</name>
</gene>
<reference evidence="2 3" key="2">
    <citation type="submission" date="2017-02" db="EMBL/GenBank/DDBJ databases">
        <title>A genome survey and senescence transcriptome analysis in Lentinula edodes.</title>
        <authorList>
            <person name="Sakamoto Y."/>
            <person name="Nakade K."/>
            <person name="Sato S."/>
            <person name="Yoshida Y."/>
            <person name="Miyazaki K."/>
            <person name="Natsume S."/>
            <person name="Konno N."/>
        </authorList>
    </citation>
    <scope>NUCLEOTIDE SEQUENCE [LARGE SCALE GENOMIC DNA]</scope>
    <source>
        <strain evidence="2 3">NBRC 111202</strain>
    </source>
</reference>
<feature type="transmembrane region" description="Helical" evidence="1">
    <location>
        <begin position="52"/>
        <end position="71"/>
    </location>
</feature>
<evidence type="ECO:0000313" key="2">
    <source>
        <dbReference type="EMBL" id="GAW07845.1"/>
    </source>
</evidence>
<dbReference type="EMBL" id="BDGU01000503">
    <property type="protein sequence ID" value="GAW07845.1"/>
    <property type="molecule type" value="Genomic_DNA"/>
</dbReference>
<keyword evidence="1" id="KW-0472">Membrane</keyword>
<feature type="transmembrane region" description="Helical" evidence="1">
    <location>
        <begin position="125"/>
        <end position="148"/>
    </location>
</feature>
<dbReference type="Proteomes" id="UP000188533">
    <property type="component" value="Unassembled WGS sequence"/>
</dbReference>
<name>A0A1Q3EKX3_LENED</name>
<dbReference type="AlphaFoldDB" id="A0A1Q3EKX3"/>
<feature type="transmembrane region" description="Helical" evidence="1">
    <location>
        <begin position="160"/>
        <end position="189"/>
    </location>
</feature>
<protein>
    <submittedName>
        <fullName evidence="2">Uncharacterized protein</fullName>
    </submittedName>
</protein>
<organism evidence="2 3">
    <name type="scientific">Lentinula edodes</name>
    <name type="common">Shiitake mushroom</name>
    <name type="synonym">Lentinus edodes</name>
    <dbReference type="NCBI Taxonomy" id="5353"/>
    <lineage>
        <taxon>Eukaryota</taxon>
        <taxon>Fungi</taxon>
        <taxon>Dikarya</taxon>
        <taxon>Basidiomycota</taxon>
        <taxon>Agaricomycotina</taxon>
        <taxon>Agaricomycetes</taxon>
        <taxon>Agaricomycetidae</taxon>
        <taxon>Agaricales</taxon>
        <taxon>Marasmiineae</taxon>
        <taxon>Omphalotaceae</taxon>
        <taxon>Lentinula</taxon>
    </lineage>
</organism>
<sequence>MSTVHTVNSDQATFLGMGFEALAYGIYTLLFFTSLAVLTWRTPALNASKKPMFAATIFMFSLATVHFSLNFNNVYQGLMVKPTAHISDETHLLAGADMIFSISDFCSQLILIYRCYLVWSRNPWVIVLPILISCASVACGIGLIGLVLTISPNAPQAPAAIVPIGTAAFSMSLCLNFIVSALIVGRIWYITGLNREIKTDSAIRRASAIIIESGLLFLAAQLVFVVLFAIKHPAQAIVEPIATQIYGISPTLIIVRGDFGKENQINNNWYESDDCNYGERRVKFVLDFGSGMLYAVVGKFAPCRIHVPMLVIASSPSMSSYIDSVVFLHLEMVYEEDKSSWTLYRSPTSNWSSESAPRVQIVSHLSQRAFGYLLGLTGIQRIYPFIPWKDSGILLCDLDATSYYWIHEIEFLHDPPYQLKF</sequence>
<evidence type="ECO:0000256" key="1">
    <source>
        <dbReference type="SAM" id="Phobius"/>
    </source>
</evidence>
<keyword evidence="1" id="KW-1133">Transmembrane helix</keyword>
<keyword evidence="3" id="KW-1185">Reference proteome</keyword>
<feature type="transmembrane region" description="Helical" evidence="1">
    <location>
        <begin position="209"/>
        <end position="230"/>
    </location>
</feature>
<accession>A0A1Q3EKX3</accession>
<feature type="transmembrane region" description="Helical" evidence="1">
    <location>
        <begin position="21"/>
        <end position="40"/>
    </location>
</feature>
<reference evidence="2 3" key="1">
    <citation type="submission" date="2016-08" db="EMBL/GenBank/DDBJ databases">
        <authorList>
            <consortium name="Lentinula edodes genome sequencing consortium"/>
            <person name="Sakamoto Y."/>
            <person name="Nakade K."/>
            <person name="Sato S."/>
            <person name="Yoshida Y."/>
            <person name="Miyazaki K."/>
            <person name="Natsume S."/>
            <person name="Konno N."/>
        </authorList>
    </citation>
    <scope>NUCLEOTIDE SEQUENCE [LARGE SCALE GENOMIC DNA]</scope>
    <source>
        <strain evidence="2 3">NBRC 111202</strain>
    </source>
</reference>
<keyword evidence="1" id="KW-0812">Transmembrane</keyword>